<dbReference type="Pfam" id="PF02743">
    <property type="entry name" value="dCache_1"/>
    <property type="match status" value="1"/>
</dbReference>
<evidence type="ECO:0000313" key="13">
    <source>
        <dbReference type="EMBL" id="SFL42502.1"/>
    </source>
</evidence>
<evidence type="ECO:0000259" key="11">
    <source>
        <dbReference type="PROSITE" id="PS50111"/>
    </source>
</evidence>
<keyword evidence="6 10" id="KW-0472">Membrane</keyword>
<keyword evidence="14" id="KW-1185">Reference proteome</keyword>
<sequence>MPSFARIKAQSIHSLGTRLIVLFVLFALLPTIILGAVSSYHNIGDKKATIIQNNTVLTTQLANQIERLLDDSQGLLITTASAIGATAVNKTLDAAAIKVALLEMKKQNPIFELVIANDANAMQIARTSGELRSQAGKANIISALQGKSFFSDVYISASTQVPCITIYTPIKDKTGEVIGLMSADISLSSMQEIANSGKIGETGYIDIVDKQGVLIAHPNKERVLQKESIADLPYITKALSGQTGNTTAIASNGAEALTVFAPIPKYNWAIAAYMPSKEIDSIIISSLWFTLLISVFAVLCAGCTAFFIGKSISRPLQQLAANAGQLAEGNLTTSITARGALEINQLSNALSQMQINFKQIIQNIVTTSEHVASSSVQLMSGAEQSAQAVDQVAQSITQVATATDKQLLAVNQATAIVTDISSSIHHIAQQSNMVSITSEQTASTAKDGDKAIHTAIKQMNLIQSTVMSSAQIVAALGERSGEIGQIVDTIAGIAGQTNLLALNAAIEAARAGEQGRGFSVVADEVRKLAEQSHDAAKRIALLINGIQDETDKAVQSMNNGTQEVQLGAEVVNDAGHAFRKIVASIEEMSGQIQEISSAIQQIASGSQNVVTTMQTIDTISKDTALQTETVSAATEEQSASMQEISNSSQLLASMAEKLQKAVQKFKM</sequence>
<dbReference type="CDD" id="cd11386">
    <property type="entry name" value="MCP_signal"/>
    <property type="match status" value="1"/>
</dbReference>
<keyword evidence="5 10" id="KW-1133">Transmembrane helix</keyword>
<dbReference type="PANTHER" id="PTHR32089:SF112">
    <property type="entry name" value="LYSOZYME-LIKE PROTEIN-RELATED"/>
    <property type="match status" value="1"/>
</dbReference>
<evidence type="ECO:0000256" key="10">
    <source>
        <dbReference type="SAM" id="Phobius"/>
    </source>
</evidence>
<evidence type="ECO:0000256" key="3">
    <source>
        <dbReference type="ARBA" id="ARBA00022500"/>
    </source>
</evidence>
<dbReference type="InterPro" id="IPR003660">
    <property type="entry name" value="HAMP_dom"/>
</dbReference>
<gene>
    <name evidence="13" type="ORF">SAMN04490355_100447</name>
</gene>
<dbReference type="Gene3D" id="3.30.450.20">
    <property type="entry name" value="PAS domain"/>
    <property type="match status" value="1"/>
</dbReference>
<dbReference type="EMBL" id="FOTS01000004">
    <property type="protein sequence ID" value="SFL42502.1"/>
    <property type="molecule type" value="Genomic_DNA"/>
</dbReference>
<protein>
    <submittedName>
        <fullName evidence="13">Methyl-accepting chemotaxis protein</fullName>
    </submittedName>
</protein>
<evidence type="ECO:0000256" key="1">
    <source>
        <dbReference type="ARBA" id="ARBA00004651"/>
    </source>
</evidence>
<evidence type="ECO:0000256" key="8">
    <source>
        <dbReference type="ARBA" id="ARBA00029447"/>
    </source>
</evidence>
<keyword evidence="2" id="KW-1003">Cell membrane</keyword>
<evidence type="ECO:0000313" key="14">
    <source>
        <dbReference type="Proteomes" id="UP000199520"/>
    </source>
</evidence>
<name>A0A1I4HJX9_9FIRM</name>
<dbReference type="Gene3D" id="6.10.340.10">
    <property type="match status" value="1"/>
</dbReference>
<dbReference type="CDD" id="cd18773">
    <property type="entry name" value="PDC1_HK_sensor"/>
    <property type="match status" value="1"/>
</dbReference>
<comment type="similarity">
    <text evidence="8">Belongs to the methyl-accepting chemotaxis (MCP) protein family.</text>
</comment>
<feature type="transmembrane region" description="Helical" evidence="10">
    <location>
        <begin position="287"/>
        <end position="308"/>
    </location>
</feature>
<dbReference type="PROSITE" id="PS50885">
    <property type="entry name" value="HAMP"/>
    <property type="match status" value="1"/>
</dbReference>
<dbReference type="AlphaFoldDB" id="A0A1I4HJX9"/>
<evidence type="ECO:0000256" key="6">
    <source>
        <dbReference type="ARBA" id="ARBA00023136"/>
    </source>
</evidence>
<dbReference type="Pfam" id="PF00672">
    <property type="entry name" value="HAMP"/>
    <property type="match status" value="1"/>
</dbReference>
<dbReference type="OrthoDB" id="9760371at2"/>
<comment type="subcellular location">
    <subcellularLocation>
        <location evidence="1">Cell membrane</location>
        <topology evidence="1">Multi-pass membrane protein</topology>
    </subcellularLocation>
</comment>
<dbReference type="GO" id="GO:0005886">
    <property type="term" value="C:plasma membrane"/>
    <property type="evidence" value="ECO:0007669"/>
    <property type="project" value="UniProtKB-SubCell"/>
</dbReference>
<feature type="domain" description="Methyl-accepting transducer" evidence="11">
    <location>
        <begin position="381"/>
        <end position="617"/>
    </location>
</feature>
<evidence type="ECO:0000259" key="12">
    <source>
        <dbReference type="PROSITE" id="PS50885"/>
    </source>
</evidence>
<dbReference type="SUPFAM" id="SSF58104">
    <property type="entry name" value="Methyl-accepting chemotaxis protein (MCP) signaling domain"/>
    <property type="match status" value="1"/>
</dbReference>
<dbReference type="SUPFAM" id="SSF103190">
    <property type="entry name" value="Sensory domain-like"/>
    <property type="match status" value="2"/>
</dbReference>
<organism evidence="13 14">
    <name type="scientific">Pelosinus propionicus DSM 13327</name>
    <dbReference type="NCBI Taxonomy" id="1123291"/>
    <lineage>
        <taxon>Bacteria</taxon>
        <taxon>Bacillati</taxon>
        <taxon>Bacillota</taxon>
        <taxon>Negativicutes</taxon>
        <taxon>Selenomonadales</taxon>
        <taxon>Sporomusaceae</taxon>
        <taxon>Pelosinus</taxon>
    </lineage>
</organism>
<dbReference type="InterPro" id="IPR004089">
    <property type="entry name" value="MCPsignal_dom"/>
</dbReference>
<evidence type="ECO:0000256" key="7">
    <source>
        <dbReference type="ARBA" id="ARBA00023224"/>
    </source>
</evidence>
<keyword evidence="7 9" id="KW-0807">Transducer</keyword>
<keyword evidence="3" id="KW-0145">Chemotaxis</keyword>
<evidence type="ECO:0000256" key="4">
    <source>
        <dbReference type="ARBA" id="ARBA00022692"/>
    </source>
</evidence>
<dbReference type="Proteomes" id="UP000199520">
    <property type="component" value="Unassembled WGS sequence"/>
</dbReference>
<dbReference type="PROSITE" id="PS50111">
    <property type="entry name" value="CHEMOTAXIS_TRANSDUC_2"/>
    <property type="match status" value="1"/>
</dbReference>
<dbReference type="RefSeq" id="WP_090932781.1">
    <property type="nucleotide sequence ID" value="NZ_FOTS01000004.1"/>
</dbReference>
<dbReference type="Pfam" id="PF00015">
    <property type="entry name" value="MCPsignal"/>
    <property type="match status" value="1"/>
</dbReference>
<evidence type="ECO:0000256" key="9">
    <source>
        <dbReference type="PROSITE-ProRule" id="PRU00284"/>
    </source>
</evidence>
<keyword evidence="4 10" id="KW-0812">Transmembrane</keyword>
<dbReference type="STRING" id="1123291.SAMN04490355_100447"/>
<evidence type="ECO:0000256" key="2">
    <source>
        <dbReference type="ARBA" id="ARBA00022475"/>
    </source>
</evidence>
<evidence type="ECO:0000256" key="5">
    <source>
        <dbReference type="ARBA" id="ARBA00022989"/>
    </source>
</evidence>
<accession>A0A1I4HJX9</accession>
<dbReference type="GO" id="GO:0006935">
    <property type="term" value="P:chemotaxis"/>
    <property type="evidence" value="ECO:0007669"/>
    <property type="project" value="UniProtKB-KW"/>
</dbReference>
<dbReference type="SMART" id="SM00304">
    <property type="entry name" value="HAMP"/>
    <property type="match status" value="1"/>
</dbReference>
<dbReference type="CDD" id="cd06225">
    <property type="entry name" value="HAMP"/>
    <property type="match status" value="1"/>
</dbReference>
<proteinExistence type="inferred from homology"/>
<dbReference type="GO" id="GO:0007165">
    <property type="term" value="P:signal transduction"/>
    <property type="evidence" value="ECO:0007669"/>
    <property type="project" value="UniProtKB-KW"/>
</dbReference>
<dbReference type="PANTHER" id="PTHR32089">
    <property type="entry name" value="METHYL-ACCEPTING CHEMOTAXIS PROTEIN MCPB"/>
    <property type="match status" value="1"/>
</dbReference>
<dbReference type="CDD" id="cd12912">
    <property type="entry name" value="PDC2_MCP_like"/>
    <property type="match status" value="1"/>
</dbReference>
<dbReference type="InterPro" id="IPR029151">
    <property type="entry name" value="Sensor-like_sf"/>
</dbReference>
<dbReference type="InterPro" id="IPR033479">
    <property type="entry name" value="dCache_1"/>
</dbReference>
<feature type="domain" description="HAMP" evidence="12">
    <location>
        <begin position="310"/>
        <end position="362"/>
    </location>
</feature>
<dbReference type="Gene3D" id="1.10.287.950">
    <property type="entry name" value="Methyl-accepting chemotaxis protein"/>
    <property type="match status" value="1"/>
</dbReference>
<dbReference type="SMART" id="SM00283">
    <property type="entry name" value="MA"/>
    <property type="match status" value="1"/>
</dbReference>
<reference evidence="14" key="1">
    <citation type="submission" date="2016-10" db="EMBL/GenBank/DDBJ databases">
        <authorList>
            <person name="Varghese N."/>
            <person name="Submissions S."/>
        </authorList>
    </citation>
    <scope>NUCLEOTIDE SEQUENCE [LARGE SCALE GENOMIC DNA]</scope>
    <source>
        <strain evidence="14">DSM 13327</strain>
    </source>
</reference>